<dbReference type="PANTHER" id="PTHR43542">
    <property type="entry name" value="METHYLTRANSFERASE"/>
    <property type="match status" value="1"/>
</dbReference>
<dbReference type="InterPro" id="IPR029063">
    <property type="entry name" value="SAM-dependent_MTases_sf"/>
</dbReference>
<evidence type="ECO:0000313" key="3">
    <source>
        <dbReference type="EMBL" id="SFV79523.1"/>
    </source>
</evidence>
<organism evidence="3">
    <name type="scientific">hydrothermal vent metagenome</name>
    <dbReference type="NCBI Taxonomy" id="652676"/>
    <lineage>
        <taxon>unclassified sequences</taxon>
        <taxon>metagenomes</taxon>
        <taxon>ecological metagenomes</taxon>
    </lineage>
</organism>
<keyword evidence="1 3" id="KW-0489">Methyltransferase</keyword>
<accession>A0A1W1DE89</accession>
<dbReference type="EMBL" id="FPHS01000232">
    <property type="protein sequence ID" value="SFV79523.1"/>
    <property type="molecule type" value="Genomic_DNA"/>
</dbReference>
<gene>
    <name evidence="3" type="ORF">MNB_SUP05-11-358</name>
</gene>
<evidence type="ECO:0000256" key="1">
    <source>
        <dbReference type="ARBA" id="ARBA00022603"/>
    </source>
</evidence>
<dbReference type="Pfam" id="PF03602">
    <property type="entry name" value="Cons_hypoth95"/>
    <property type="match status" value="1"/>
</dbReference>
<reference evidence="3" key="1">
    <citation type="submission" date="2016-10" db="EMBL/GenBank/DDBJ databases">
        <authorList>
            <person name="de Groot N.N."/>
        </authorList>
    </citation>
    <scope>NUCLEOTIDE SEQUENCE</scope>
</reference>
<evidence type="ECO:0000256" key="2">
    <source>
        <dbReference type="ARBA" id="ARBA00022679"/>
    </source>
</evidence>
<protein>
    <submittedName>
        <fullName evidence="3">16S rRNA (Guanine(966)-N(2))-methyltransferase ## SSU rRNA m(2)G966</fullName>
        <ecNumber evidence="3">2.1.1.171</ecNumber>
    </submittedName>
</protein>
<dbReference type="InterPro" id="IPR002052">
    <property type="entry name" value="DNA_methylase_N6_adenine_CS"/>
</dbReference>
<dbReference type="GO" id="GO:0003676">
    <property type="term" value="F:nucleic acid binding"/>
    <property type="evidence" value="ECO:0007669"/>
    <property type="project" value="InterPro"/>
</dbReference>
<dbReference type="SUPFAM" id="SSF53335">
    <property type="entry name" value="S-adenosyl-L-methionine-dependent methyltransferases"/>
    <property type="match status" value="1"/>
</dbReference>
<sequence>MANSNTFQIIGGEYRGRKFNFPDADGLRPTPGKVRETLFNWIQFESFDKTYLDLFAGSGALSFEALSRGAKQVTSIERNLSAFQSLEKNRKLLKSTKISFFNQDALVFLKQKSTKTFDFVLLDPPFNKNLVSKALKALKDGDFVTTKSKIYIESEFKITQRYLKEEISEKIEIIKQNQSGAVNYCLLEIL</sequence>
<dbReference type="CDD" id="cd02440">
    <property type="entry name" value="AdoMet_MTases"/>
    <property type="match status" value="1"/>
</dbReference>
<keyword evidence="2 3" id="KW-0808">Transferase</keyword>
<proteinExistence type="predicted"/>
<dbReference type="InterPro" id="IPR004398">
    <property type="entry name" value="RNA_MeTrfase_RsmD"/>
</dbReference>
<dbReference type="AlphaFoldDB" id="A0A1W1DE89"/>
<dbReference type="PIRSF" id="PIRSF004553">
    <property type="entry name" value="CHP00095"/>
    <property type="match status" value="1"/>
</dbReference>
<dbReference type="PANTHER" id="PTHR43542:SF1">
    <property type="entry name" value="METHYLTRANSFERASE"/>
    <property type="match status" value="1"/>
</dbReference>
<dbReference type="GO" id="GO:0052913">
    <property type="term" value="F:16S rRNA (guanine(966)-N(2))-methyltransferase activity"/>
    <property type="evidence" value="ECO:0007669"/>
    <property type="project" value="UniProtKB-EC"/>
</dbReference>
<dbReference type="PROSITE" id="PS00092">
    <property type="entry name" value="N6_MTASE"/>
    <property type="match status" value="1"/>
</dbReference>
<dbReference type="Gene3D" id="3.40.50.150">
    <property type="entry name" value="Vaccinia Virus protein VP39"/>
    <property type="match status" value="1"/>
</dbReference>
<dbReference type="EC" id="2.1.1.171" evidence="3"/>
<dbReference type="NCBIfam" id="TIGR00095">
    <property type="entry name" value="16S rRNA (guanine(966)-N(2))-methyltransferase RsmD"/>
    <property type="match status" value="1"/>
</dbReference>
<name>A0A1W1DE89_9ZZZZ</name>